<dbReference type="InterPro" id="IPR004358">
    <property type="entry name" value="Sig_transdc_His_kin-like_C"/>
</dbReference>
<dbReference type="EC" id="2.7.13.3" evidence="3"/>
<keyword evidence="12 15" id="KW-1133">Transmembrane helix</keyword>
<organism evidence="18 19">
    <name type="scientific">Sedimenticola selenatireducens</name>
    <dbReference type="NCBI Taxonomy" id="191960"/>
    <lineage>
        <taxon>Bacteria</taxon>
        <taxon>Pseudomonadati</taxon>
        <taxon>Pseudomonadota</taxon>
        <taxon>Gammaproteobacteria</taxon>
        <taxon>Chromatiales</taxon>
        <taxon>Sedimenticolaceae</taxon>
        <taxon>Sedimenticola</taxon>
    </lineage>
</organism>
<evidence type="ECO:0000256" key="4">
    <source>
        <dbReference type="ARBA" id="ARBA00022475"/>
    </source>
</evidence>
<evidence type="ECO:0000256" key="5">
    <source>
        <dbReference type="ARBA" id="ARBA00022519"/>
    </source>
</evidence>
<dbReference type="PROSITE" id="PS50109">
    <property type="entry name" value="HIS_KIN"/>
    <property type="match status" value="1"/>
</dbReference>
<reference evidence="18 19" key="1">
    <citation type="submission" date="2017-11" db="EMBL/GenBank/DDBJ databases">
        <title>Genome-resolved metagenomics identifies genetic mobility, metabolic interactions, and unexpected diversity in perchlorate-reducing communities.</title>
        <authorList>
            <person name="Barnum T.P."/>
            <person name="Figueroa I.A."/>
            <person name="Carlstrom C.I."/>
            <person name="Lucas L.N."/>
            <person name="Engelbrektson A.L."/>
            <person name="Coates J.D."/>
        </authorList>
    </citation>
    <scope>NUCLEOTIDE SEQUENCE [LARGE SCALE GENOMIC DNA]</scope>
    <source>
        <strain evidence="18">BM301</strain>
    </source>
</reference>
<keyword evidence="10" id="KW-0418">Kinase</keyword>
<protein>
    <recommendedName>
        <fullName evidence="3">histidine kinase</fullName>
        <ecNumber evidence="3">2.7.13.3</ecNumber>
    </recommendedName>
</protein>
<keyword evidence="8 15" id="KW-0812">Transmembrane</keyword>
<accession>A0A2N6CV14</accession>
<keyword evidence="7" id="KW-0808">Transferase</keyword>
<dbReference type="InterPro" id="IPR005467">
    <property type="entry name" value="His_kinase_dom"/>
</dbReference>
<keyword evidence="11" id="KW-0067">ATP-binding</keyword>
<dbReference type="GO" id="GO:0005886">
    <property type="term" value="C:plasma membrane"/>
    <property type="evidence" value="ECO:0007669"/>
    <property type="project" value="UniProtKB-SubCell"/>
</dbReference>
<evidence type="ECO:0000256" key="15">
    <source>
        <dbReference type="SAM" id="Phobius"/>
    </source>
</evidence>
<keyword evidence="5" id="KW-0997">Cell inner membrane</keyword>
<dbReference type="EMBL" id="PKUN01000022">
    <property type="protein sequence ID" value="PLX61020.1"/>
    <property type="molecule type" value="Genomic_DNA"/>
</dbReference>
<dbReference type="PANTHER" id="PTHR44936">
    <property type="entry name" value="SENSOR PROTEIN CREC"/>
    <property type="match status" value="1"/>
</dbReference>
<feature type="domain" description="Histidine kinase" evidence="16">
    <location>
        <begin position="277"/>
        <end position="474"/>
    </location>
</feature>
<dbReference type="GO" id="GO:0005524">
    <property type="term" value="F:ATP binding"/>
    <property type="evidence" value="ECO:0007669"/>
    <property type="project" value="UniProtKB-KW"/>
</dbReference>
<dbReference type="GO" id="GO:0000155">
    <property type="term" value="F:phosphorelay sensor kinase activity"/>
    <property type="evidence" value="ECO:0007669"/>
    <property type="project" value="InterPro"/>
</dbReference>
<evidence type="ECO:0000256" key="13">
    <source>
        <dbReference type="ARBA" id="ARBA00023012"/>
    </source>
</evidence>
<dbReference type="SMART" id="SM00304">
    <property type="entry name" value="HAMP"/>
    <property type="match status" value="1"/>
</dbReference>
<gene>
    <name evidence="18" type="ORF">C0630_13275</name>
</gene>
<dbReference type="CDD" id="cd00082">
    <property type="entry name" value="HisKA"/>
    <property type="match status" value="1"/>
</dbReference>
<comment type="catalytic activity">
    <reaction evidence="1">
        <text>ATP + protein L-histidine = ADP + protein N-phospho-L-histidine.</text>
        <dbReference type="EC" id="2.7.13.3"/>
    </reaction>
</comment>
<comment type="caution">
    <text evidence="18">The sequence shown here is derived from an EMBL/GenBank/DDBJ whole genome shotgun (WGS) entry which is preliminary data.</text>
</comment>
<evidence type="ECO:0000256" key="2">
    <source>
        <dbReference type="ARBA" id="ARBA00004429"/>
    </source>
</evidence>
<dbReference type="SUPFAM" id="SSF55874">
    <property type="entry name" value="ATPase domain of HSP90 chaperone/DNA topoisomerase II/histidine kinase"/>
    <property type="match status" value="1"/>
</dbReference>
<dbReference type="InterPro" id="IPR003594">
    <property type="entry name" value="HATPase_dom"/>
</dbReference>
<evidence type="ECO:0000256" key="1">
    <source>
        <dbReference type="ARBA" id="ARBA00000085"/>
    </source>
</evidence>
<dbReference type="InterPro" id="IPR003660">
    <property type="entry name" value="HAMP_dom"/>
</dbReference>
<evidence type="ECO:0000256" key="10">
    <source>
        <dbReference type="ARBA" id="ARBA00022777"/>
    </source>
</evidence>
<dbReference type="SMART" id="SM00388">
    <property type="entry name" value="HisKA"/>
    <property type="match status" value="1"/>
</dbReference>
<evidence type="ECO:0000256" key="7">
    <source>
        <dbReference type="ARBA" id="ARBA00022679"/>
    </source>
</evidence>
<dbReference type="Pfam" id="PF00672">
    <property type="entry name" value="HAMP"/>
    <property type="match status" value="1"/>
</dbReference>
<dbReference type="CDD" id="cd00075">
    <property type="entry name" value="HATPase"/>
    <property type="match status" value="1"/>
</dbReference>
<keyword evidence="13" id="KW-0902">Two-component regulatory system</keyword>
<name>A0A2N6CV14_9GAMM</name>
<dbReference type="RefSeq" id="WP_273439979.1">
    <property type="nucleotide sequence ID" value="NZ_PKUN01000022.1"/>
</dbReference>
<feature type="domain" description="HAMP" evidence="17">
    <location>
        <begin position="217"/>
        <end position="269"/>
    </location>
</feature>
<dbReference type="SMART" id="SM00387">
    <property type="entry name" value="HATPase_c"/>
    <property type="match status" value="1"/>
</dbReference>
<evidence type="ECO:0000256" key="11">
    <source>
        <dbReference type="ARBA" id="ARBA00022840"/>
    </source>
</evidence>
<sequence length="474" mass="52765">MSWLPYPRSLFSRLVLLLLFGLVLAEAITALVLTRDRGEAIQRVAGIHSAQRIAGIVKILDQMSALQRREIVDALDGPNMRISLSIPPQGEQNQASPASDGTLFRGVLHYYLDDDRLIYLSQVDGTTRQHFNSMNELPMRMGRGSGMHDMMQRHMAEAGLILPSEGANLIQVELRDGQWVSFGEQLPEEMTAWPLRVILALGLVLITLGLVAFLAVRWITSPLAYLADSARALGQDLQRPPLEEEGPEEVRSTLRAFNTMQAQIRKFVDERSRFLAAISHDLKTPITRLRLRSGLLEDTELQAKFERDLNDMEELVQGTLEFMRDETGNERKQALDINDLLETMQIDGEEAGAKITLTGRAQSVFYCHPVSLRRMINNLVDNALKYGGQADIQVEDSKEHLKISITDAGTGIPEPQIEQVFEPYTRLDNSRSKKTGGTGLGLTIAKNIAVAHGGTLTLRNRKAGGLQAIIMLPR</sequence>
<evidence type="ECO:0000256" key="6">
    <source>
        <dbReference type="ARBA" id="ARBA00022553"/>
    </source>
</evidence>
<dbReference type="PRINTS" id="PR00344">
    <property type="entry name" value="BCTRLSENSOR"/>
</dbReference>
<evidence type="ECO:0000256" key="8">
    <source>
        <dbReference type="ARBA" id="ARBA00022692"/>
    </source>
</evidence>
<dbReference type="STRING" id="1111735.GCA_000428045_00008"/>
<dbReference type="Proteomes" id="UP000235015">
    <property type="component" value="Unassembled WGS sequence"/>
</dbReference>
<dbReference type="Pfam" id="PF00512">
    <property type="entry name" value="HisKA"/>
    <property type="match status" value="1"/>
</dbReference>
<evidence type="ECO:0000256" key="14">
    <source>
        <dbReference type="ARBA" id="ARBA00023136"/>
    </source>
</evidence>
<dbReference type="AlphaFoldDB" id="A0A2N6CV14"/>
<evidence type="ECO:0000256" key="9">
    <source>
        <dbReference type="ARBA" id="ARBA00022741"/>
    </source>
</evidence>
<feature type="transmembrane region" description="Helical" evidence="15">
    <location>
        <begin position="193"/>
        <end position="216"/>
    </location>
</feature>
<evidence type="ECO:0000313" key="18">
    <source>
        <dbReference type="EMBL" id="PLX61020.1"/>
    </source>
</evidence>
<evidence type="ECO:0000313" key="19">
    <source>
        <dbReference type="Proteomes" id="UP000235015"/>
    </source>
</evidence>
<dbReference type="InterPro" id="IPR036890">
    <property type="entry name" value="HATPase_C_sf"/>
</dbReference>
<dbReference type="PANTHER" id="PTHR44936:SF5">
    <property type="entry name" value="SENSOR HISTIDINE KINASE ENVZ"/>
    <property type="match status" value="1"/>
</dbReference>
<dbReference type="InterPro" id="IPR003661">
    <property type="entry name" value="HisK_dim/P_dom"/>
</dbReference>
<dbReference type="Gene3D" id="1.10.287.130">
    <property type="match status" value="1"/>
</dbReference>
<evidence type="ECO:0000256" key="3">
    <source>
        <dbReference type="ARBA" id="ARBA00012438"/>
    </source>
</evidence>
<keyword evidence="14 15" id="KW-0472">Membrane</keyword>
<dbReference type="PROSITE" id="PS50885">
    <property type="entry name" value="HAMP"/>
    <property type="match status" value="1"/>
</dbReference>
<evidence type="ECO:0000259" key="17">
    <source>
        <dbReference type="PROSITE" id="PS50885"/>
    </source>
</evidence>
<proteinExistence type="predicted"/>
<evidence type="ECO:0000256" key="12">
    <source>
        <dbReference type="ARBA" id="ARBA00022989"/>
    </source>
</evidence>
<dbReference type="InterPro" id="IPR050980">
    <property type="entry name" value="2C_sensor_his_kinase"/>
</dbReference>
<keyword evidence="4" id="KW-1003">Cell membrane</keyword>
<dbReference type="InterPro" id="IPR036097">
    <property type="entry name" value="HisK_dim/P_sf"/>
</dbReference>
<keyword evidence="6" id="KW-0597">Phosphoprotein</keyword>
<comment type="subcellular location">
    <subcellularLocation>
        <location evidence="2">Cell inner membrane</location>
        <topology evidence="2">Multi-pass membrane protein</topology>
    </subcellularLocation>
</comment>
<dbReference type="Gene3D" id="3.30.565.10">
    <property type="entry name" value="Histidine kinase-like ATPase, C-terminal domain"/>
    <property type="match status" value="1"/>
</dbReference>
<dbReference type="SUPFAM" id="SSF47384">
    <property type="entry name" value="Homodimeric domain of signal transducing histidine kinase"/>
    <property type="match status" value="1"/>
</dbReference>
<keyword evidence="9" id="KW-0547">Nucleotide-binding</keyword>
<evidence type="ECO:0000259" key="16">
    <source>
        <dbReference type="PROSITE" id="PS50109"/>
    </source>
</evidence>
<dbReference type="Pfam" id="PF02518">
    <property type="entry name" value="HATPase_c"/>
    <property type="match status" value="1"/>
</dbReference>